<reference evidence="1 2" key="1">
    <citation type="submission" date="2020-04" db="EMBL/GenBank/DDBJ databases">
        <authorList>
            <person name="Wallbank WR R."/>
            <person name="Pardo Diaz C."/>
            <person name="Kozak K."/>
            <person name="Martin S."/>
            <person name="Jiggins C."/>
            <person name="Moest M."/>
            <person name="Warren A I."/>
            <person name="Byers J.R.P. K."/>
            <person name="Montejo-Kovacevich G."/>
            <person name="Yen C E."/>
        </authorList>
    </citation>
    <scope>NUCLEOTIDE SEQUENCE [LARGE SCALE GENOMIC DNA]</scope>
</reference>
<dbReference type="OrthoDB" id="261960at2759"/>
<sequence length="84" mass="9274">MSVCNNPVPSAMRHTIISETDDMRTATENFSKESKLIRHPESVAECKPSDKRVEGTRTPVQTTNTVANIQFLTGDNIEGLSNIL</sequence>
<dbReference type="EMBL" id="CADEBD010000344">
    <property type="protein sequence ID" value="CAB3248989.1"/>
    <property type="molecule type" value="Genomic_DNA"/>
</dbReference>
<gene>
    <name evidence="1" type="ORF">APLA_LOCUS12624</name>
</gene>
<dbReference type="Proteomes" id="UP000494256">
    <property type="component" value="Unassembled WGS sequence"/>
</dbReference>
<organism evidence="1 2">
    <name type="scientific">Arctia plantaginis</name>
    <name type="common">Wood tiger moth</name>
    <name type="synonym">Phalaena plantaginis</name>
    <dbReference type="NCBI Taxonomy" id="874455"/>
    <lineage>
        <taxon>Eukaryota</taxon>
        <taxon>Metazoa</taxon>
        <taxon>Ecdysozoa</taxon>
        <taxon>Arthropoda</taxon>
        <taxon>Hexapoda</taxon>
        <taxon>Insecta</taxon>
        <taxon>Pterygota</taxon>
        <taxon>Neoptera</taxon>
        <taxon>Endopterygota</taxon>
        <taxon>Lepidoptera</taxon>
        <taxon>Glossata</taxon>
        <taxon>Ditrysia</taxon>
        <taxon>Noctuoidea</taxon>
        <taxon>Erebidae</taxon>
        <taxon>Arctiinae</taxon>
        <taxon>Arctia</taxon>
    </lineage>
</organism>
<name>A0A8S1AQY7_ARCPL</name>
<evidence type="ECO:0000313" key="2">
    <source>
        <dbReference type="Proteomes" id="UP000494256"/>
    </source>
</evidence>
<protein>
    <submittedName>
        <fullName evidence="1">Uncharacterized protein</fullName>
    </submittedName>
</protein>
<comment type="caution">
    <text evidence="1">The sequence shown here is derived from an EMBL/GenBank/DDBJ whole genome shotgun (WGS) entry which is preliminary data.</text>
</comment>
<proteinExistence type="predicted"/>
<dbReference type="AlphaFoldDB" id="A0A8S1AQY7"/>
<accession>A0A8S1AQY7</accession>
<evidence type="ECO:0000313" key="1">
    <source>
        <dbReference type="EMBL" id="CAB3248989.1"/>
    </source>
</evidence>